<feature type="binding site" evidence="9">
    <location>
        <position position="324"/>
    </location>
    <ligand>
        <name>Mg(2+)</name>
        <dbReference type="ChEBI" id="CHEBI:18420"/>
        <label>1</label>
    </ligand>
</feature>
<evidence type="ECO:0000256" key="8">
    <source>
        <dbReference type="PIRSR" id="PIRSR604808-1"/>
    </source>
</evidence>
<keyword evidence="3 11" id="KW-0863">Zinc-finger</keyword>
<feature type="binding site" evidence="9">
    <location>
        <position position="7"/>
    </location>
    <ligand>
        <name>Mg(2+)</name>
        <dbReference type="ChEBI" id="CHEBI:18420"/>
        <label>1</label>
    </ligand>
</feature>
<keyword evidence="16" id="KW-1185">Reference proteome</keyword>
<feature type="compositionally biased region" description="Polar residues" evidence="13">
    <location>
        <begin position="573"/>
        <end position="585"/>
    </location>
</feature>
<dbReference type="InterPro" id="IPR005135">
    <property type="entry name" value="Endo/exonuclease/phosphatase"/>
</dbReference>
<evidence type="ECO:0000256" key="2">
    <source>
        <dbReference type="ARBA" id="ARBA00022723"/>
    </source>
</evidence>
<evidence type="ECO:0000313" key="15">
    <source>
        <dbReference type="EMBL" id="TFK97561.1"/>
    </source>
</evidence>
<feature type="site" description="Interaction with DNA substrate" evidence="10">
    <location>
        <position position="325"/>
    </location>
</feature>
<evidence type="ECO:0000256" key="1">
    <source>
        <dbReference type="ARBA" id="ARBA00007092"/>
    </source>
</evidence>
<feature type="compositionally biased region" description="Low complexity" evidence="13">
    <location>
        <begin position="498"/>
        <end position="527"/>
    </location>
</feature>
<proteinExistence type="inferred from homology"/>
<feature type="compositionally biased region" description="Acidic residues" evidence="13">
    <location>
        <begin position="462"/>
        <end position="471"/>
    </location>
</feature>
<feature type="binding site" evidence="9">
    <location>
        <position position="42"/>
    </location>
    <ligand>
        <name>Mg(2+)</name>
        <dbReference type="ChEBI" id="CHEBI:18420"/>
        <label>1</label>
    </ligand>
</feature>
<keyword evidence="15" id="KW-0255">Endonuclease</keyword>
<dbReference type="PROSITE" id="PS51999">
    <property type="entry name" value="ZF_GRF"/>
    <property type="match status" value="1"/>
</dbReference>
<feature type="site" description="Transition state stabilizer" evidence="10">
    <location>
        <position position="218"/>
    </location>
</feature>
<feature type="binding site" evidence="9">
    <location>
        <position position="218"/>
    </location>
    <ligand>
        <name>Mg(2+)</name>
        <dbReference type="ChEBI" id="CHEBI:18420"/>
        <label>1</label>
    </ligand>
</feature>
<reference evidence="15 16" key="1">
    <citation type="journal article" date="2019" name="Nat. Ecol. Evol.">
        <title>Megaphylogeny resolves global patterns of mushroom evolution.</title>
        <authorList>
            <person name="Varga T."/>
            <person name="Krizsan K."/>
            <person name="Foldi C."/>
            <person name="Dima B."/>
            <person name="Sanchez-Garcia M."/>
            <person name="Sanchez-Ramirez S."/>
            <person name="Szollosi G.J."/>
            <person name="Szarkandi J.G."/>
            <person name="Papp V."/>
            <person name="Albert L."/>
            <person name="Andreopoulos W."/>
            <person name="Angelini C."/>
            <person name="Antonin V."/>
            <person name="Barry K.W."/>
            <person name="Bougher N.L."/>
            <person name="Buchanan P."/>
            <person name="Buyck B."/>
            <person name="Bense V."/>
            <person name="Catcheside P."/>
            <person name="Chovatia M."/>
            <person name="Cooper J."/>
            <person name="Damon W."/>
            <person name="Desjardin D."/>
            <person name="Finy P."/>
            <person name="Geml J."/>
            <person name="Haridas S."/>
            <person name="Hughes K."/>
            <person name="Justo A."/>
            <person name="Karasinski D."/>
            <person name="Kautmanova I."/>
            <person name="Kiss B."/>
            <person name="Kocsube S."/>
            <person name="Kotiranta H."/>
            <person name="LaButti K.M."/>
            <person name="Lechner B.E."/>
            <person name="Liimatainen K."/>
            <person name="Lipzen A."/>
            <person name="Lukacs Z."/>
            <person name="Mihaltcheva S."/>
            <person name="Morgado L.N."/>
            <person name="Niskanen T."/>
            <person name="Noordeloos M.E."/>
            <person name="Ohm R.A."/>
            <person name="Ortiz-Santana B."/>
            <person name="Ovrebo C."/>
            <person name="Racz N."/>
            <person name="Riley R."/>
            <person name="Savchenko A."/>
            <person name="Shiryaev A."/>
            <person name="Soop K."/>
            <person name="Spirin V."/>
            <person name="Szebenyi C."/>
            <person name="Tomsovsky M."/>
            <person name="Tulloss R.E."/>
            <person name="Uehling J."/>
            <person name="Grigoriev I.V."/>
            <person name="Vagvolgyi C."/>
            <person name="Papp T."/>
            <person name="Martin F.M."/>
            <person name="Miettinen O."/>
            <person name="Hibbett D.S."/>
            <person name="Nagy L.G."/>
        </authorList>
    </citation>
    <scope>NUCLEOTIDE SEQUENCE [LARGE SCALE GENOMIC DNA]</scope>
    <source>
        <strain evidence="15 16">CBS 309.79</strain>
    </source>
</reference>
<dbReference type="NCBIfam" id="TIGR00633">
    <property type="entry name" value="xth"/>
    <property type="match status" value="1"/>
</dbReference>
<evidence type="ECO:0000256" key="6">
    <source>
        <dbReference type="ARBA" id="ARBA00022842"/>
    </source>
</evidence>
<evidence type="ECO:0000259" key="14">
    <source>
        <dbReference type="PROSITE" id="PS51999"/>
    </source>
</evidence>
<keyword evidence="7" id="KW-0539">Nucleus</keyword>
<dbReference type="InterPro" id="IPR010666">
    <property type="entry name" value="Znf_GRF"/>
</dbReference>
<dbReference type="InterPro" id="IPR036691">
    <property type="entry name" value="Endo/exonu/phosph_ase_sf"/>
</dbReference>
<dbReference type="PANTHER" id="PTHR22748:SF4">
    <property type="entry name" value="DNA-(APURINIC OR APYRIMIDINIC SITE) ENDONUCLEASE 2"/>
    <property type="match status" value="1"/>
</dbReference>
<keyword evidence="15" id="KW-0540">Nuclease</keyword>
<feature type="active site" description="Proton donor/acceptor" evidence="8">
    <location>
        <position position="216"/>
    </location>
</feature>
<dbReference type="CDD" id="cd09088">
    <property type="entry name" value="Ape2-like_AP-endo"/>
    <property type="match status" value="1"/>
</dbReference>
<evidence type="ECO:0000256" key="3">
    <source>
        <dbReference type="ARBA" id="ARBA00022771"/>
    </source>
</evidence>
<feature type="compositionally biased region" description="Low complexity" evidence="13">
    <location>
        <begin position="415"/>
        <end position="436"/>
    </location>
</feature>
<feature type="active site" description="Proton acceptor" evidence="8">
    <location>
        <position position="325"/>
    </location>
</feature>
<keyword evidence="2 9" id="KW-0479">Metal-binding</keyword>
<dbReference type="InterPro" id="IPR004808">
    <property type="entry name" value="AP_endonuc_1"/>
</dbReference>
<evidence type="ECO:0000256" key="7">
    <source>
        <dbReference type="ARBA" id="ARBA00023242"/>
    </source>
</evidence>
<feature type="binding site" evidence="9">
    <location>
        <position position="216"/>
    </location>
    <ligand>
        <name>Mg(2+)</name>
        <dbReference type="ChEBI" id="CHEBI:18420"/>
        <label>1</label>
    </ligand>
</feature>
<comment type="cofactor">
    <cofactor evidence="9 12">
        <name>Mg(2+)</name>
        <dbReference type="ChEBI" id="CHEBI:18420"/>
    </cofactor>
    <cofactor evidence="9 12">
        <name>Mn(2+)</name>
        <dbReference type="ChEBI" id="CHEBI:29035"/>
    </cofactor>
    <text evidence="9 12">Probably binds two magnesium or manganese ions per subunit.</text>
</comment>
<evidence type="ECO:0000256" key="4">
    <source>
        <dbReference type="ARBA" id="ARBA00022801"/>
    </source>
</evidence>
<keyword evidence="12" id="KW-0227">DNA damage</keyword>
<evidence type="ECO:0000256" key="10">
    <source>
        <dbReference type="PIRSR" id="PIRSR604808-3"/>
    </source>
</evidence>
<keyword evidence="12" id="KW-0234">DNA repair</keyword>
<keyword evidence="9" id="KW-0464">Manganese</keyword>
<dbReference type="PROSITE" id="PS51435">
    <property type="entry name" value="AP_NUCLEASE_F1_4"/>
    <property type="match status" value="1"/>
</dbReference>
<feature type="domain" description="GRF-type" evidence="14">
    <location>
        <begin position="639"/>
        <end position="699"/>
    </location>
</feature>
<dbReference type="STRING" id="1884261.A0A5C3Q6Z5"/>
<feature type="active site" evidence="8">
    <location>
        <position position="177"/>
    </location>
</feature>
<dbReference type="Pfam" id="PF03372">
    <property type="entry name" value="Exo_endo_phos"/>
    <property type="match status" value="1"/>
</dbReference>
<feature type="compositionally biased region" description="Polar residues" evidence="13">
    <location>
        <begin position="400"/>
        <end position="414"/>
    </location>
</feature>
<comment type="similarity">
    <text evidence="1 12">Belongs to the DNA repair enzymes AP/ExoA family.</text>
</comment>
<dbReference type="Proteomes" id="UP000305067">
    <property type="component" value="Unassembled WGS sequence"/>
</dbReference>
<evidence type="ECO:0000256" key="13">
    <source>
        <dbReference type="SAM" id="MobiDB-lite"/>
    </source>
</evidence>
<name>A0A5C3Q6Z5_9AGAR</name>
<feature type="site" description="Important for catalytic activity" evidence="10">
    <location>
        <position position="299"/>
    </location>
</feature>
<dbReference type="GO" id="GO:0006284">
    <property type="term" value="P:base-excision repair"/>
    <property type="evidence" value="ECO:0007669"/>
    <property type="project" value="TreeGrafter"/>
</dbReference>
<evidence type="ECO:0000256" key="9">
    <source>
        <dbReference type="PIRSR" id="PIRSR604808-2"/>
    </source>
</evidence>
<evidence type="ECO:0000256" key="12">
    <source>
        <dbReference type="RuleBase" id="RU362131"/>
    </source>
</evidence>
<keyword evidence="5" id="KW-0862">Zinc</keyword>
<dbReference type="EMBL" id="ML178846">
    <property type="protein sequence ID" value="TFK97561.1"/>
    <property type="molecule type" value="Genomic_DNA"/>
</dbReference>
<dbReference type="GO" id="GO:0005634">
    <property type="term" value="C:nucleus"/>
    <property type="evidence" value="ECO:0007669"/>
    <property type="project" value="TreeGrafter"/>
</dbReference>
<dbReference type="GO" id="GO:0008270">
    <property type="term" value="F:zinc ion binding"/>
    <property type="evidence" value="ECO:0007669"/>
    <property type="project" value="UniProtKB-KW"/>
</dbReference>
<dbReference type="GO" id="GO:0008081">
    <property type="term" value="F:phosphoric diester hydrolase activity"/>
    <property type="evidence" value="ECO:0007669"/>
    <property type="project" value="TreeGrafter"/>
</dbReference>
<sequence length="712" mass="78880">MRIVSWNINGVRTLHQYHPWNSFKSFNGILDQLEADIVCFQEMKTSRNQLPKDVALPLPGYDSFFSFPATKKTGYSGVAVYTSTTTAVPLKANEGLTGRLNSSNAQCTNPLKTPLSSQETILPYDALSLDDLVLPCDMQVDPTETEEPSTPFDLTALDSEGRGLMLDFGLFVLINLYCPNETSSARLPFKMAFHRLMERQVKRLRDLGREVMVVGDINVCRMPVDHCDGHLDSVKSVFWEHPARRWMKGWVTEDVEEAKSHEGKLVDVVRMVHPERKAMYTCWNQKISARDTNYGTRIDYFLCTPGLLPWIKGADIQPSVKGSDHCPVYLDLHDEITDEDGSRRTLREAMRVPFTPAQTENTQTETRQDSLPRLAASHWDEYSGKQKLLSSFFGKGSAGKKSTQQPNVAPSQKPSLSTSQTLSASSQKPNPSSSQKLTLASSQIQGDTSQNGTQSSQPQPIEIEDDTDEGEDVRPSKSVVPPKRKLSSSPPTPPAIDSSCSTSSAGPSKSTSSPAPSKKPKLSTSTTEPQSKPLRSASMSQENGSRTKGKGQGKEKEKANGGQAKLASFFQKPATSSQVPTSSQAQDPVPDDDFPQDFDIPPDTLLSPSSKLGFIDPEKKVHATAAWSKLMTPMEPPRCIVHNEAAKEFVTKQGKNKGRAFWVCSRPVGPGYDKGRGTRLREEVDHRYKCDYFKWSSDAKRDRKYELNSSQD</sequence>
<dbReference type="Gene3D" id="3.60.10.10">
    <property type="entry name" value="Endonuclease/exonuclease/phosphatase"/>
    <property type="match status" value="1"/>
</dbReference>
<evidence type="ECO:0000313" key="16">
    <source>
        <dbReference type="Proteomes" id="UP000305067"/>
    </source>
</evidence>
<dbReference type="EC" id="3.1.-.-" evidence="12"/>
<feature type="compositionally biased region" description="Polar residues" evidence="13">
    <location>
        <begin position="437"/>
        <end position="459"/>
    </location>
</feature>
<feature type="compositionally biased region" description="Polar residues" evidence="13">
    <location>
        <begin position="537"/>
        <end position="546"/>
    </location>
</feature>
<dbReference type="GO" id="GO:0003906">
    <property type="term" value="F:DNA-(apurinic or apyrimidinic site) endonuclease activity"/>
    <property type="evidence" value="ECO:0007669"/>
    <property type="project" value="TreeGrafter"/>
</dbReference>
<feature type="compositionally biased region" description="Polar residues" evidence="13">
    <location>
        <begin position="356"/>
        <end position="365"/>
    </location>
</feature>
<keyword evidence="15" id="KW-0269">Exonuclease</keyword>
<feature type="region of interest" description="Disordered" evidence="13">
    <location>
        <begin position="350"/>
        <end position="369"/>
    </location>
</feature>
<dbReference type="GO" id="GO:0008311">
    <property type="term" value="F:double-stranded DNA 3'-5' DNA exonuclease activity"/>
    <property type="evidence" value="ECO:0007669"/>
    <property type="project" value="TreeGrafter"/>
</dbReference>
<organism evidence="15 16">
    <name type="scientific">Pterulicium gracile</name>
    <dbReference type="NCBI Taxonomy" id="1884261"/>
    <lineage>
        <taxon>Eukaryota</taxon>
        <taxon>Fungi</taxon>
        <taxon>Dikarya</taxon>
        <taxon>Basidiomycota</taxon>
        <taxon>Agaricomycotina</taxon>
        <taxon>Agaricomycetes</taxon>
        <taxon>Agaricomycetidae</taxon>
        <taxon>Agaricales</taxon>
        <taxon>Pleurotineae</taxon>
        <taxon>Pterulaceae</taxon>
        <taxon>Pterulicium</taxon>
    </lineage>
</organism>
<protein>
    <recommendedName>
        <fullName evidence="12">DNA-(apurinic or apyrimidinic site) endonuclease</fullName>
        <ecNumber evidence="12">3.1.-.-</ecNumber>
    </recommendedName>
</protein>
<dbReference type="SUPFAM" id="SSF56219">
    <property type="entry name" value="DNase I-like"/>
    <property type="match status" value="1"/>
</dbReference>
<evidence type="ECO:0000256" key="5">
    <source>
        <dbReference type="ARBA" id="ARBA00022833"/>
    </source>
</evidence>
<evidence type="ECO:0000256" key="11">
    <source>
        <dbReference type="PROSITE-ProRule" id="PRU01343"/>
    </source>
</evidence>
<gene>
    <name evidence="15" type="ORF">BDV98DRAFT_259216</name>
</gene>
<dbReference type="AlphaFoldDB" id="A0A5C3Q6Z5"/>
<accession>A0A5C3Q6Z5</accession>
<keyword evidence="6 9" id="KW-0460">Magnesium</keyword>
<dbReference type="PANTHER" id="PTHR22748">
    <property type="entry name" value="AP ENDONUCLEASE"/>
    <property type="match status" value="1"/>
</dbReference>
<feature type="binding site" evidence="9">
    <location>
        <position position="325"/>
    </location>
    <ligand>
        <name>Mg(2+)</name>
        <dbReference type="ChEBI" id="CHEBI:18420"/>
        <label>1</label>
    </ligand>
</feature>
<dbReference type="OrthoDB" id="391817at2759"/>
<feature type="region of interest" description="Disordered" evidence="13">
    <location>
        <begin position="393"/>
        <end position="612"/>
    </location>
</feature>
<keyword evidence="4" id="KW-0378">Hydrolase</keyword>